<accession>A0ABQ9G795</accession>
<reference evidence="1 2" key="1">
    <citation type="submission" date="2023-02" db="EMBL/GenBank/DDBJ databases">
        <title>LHISI_Scaffold_Assembly.</title>
        <authorList>
            <person name="Stuart O.P."/>
            <person name="Cleave R."/>
            <person name="Magrath M.J.L."/>
            <person name="Mikheyev A.S."/>
        </authorList>
    </citation>
    <scope>NUCLEOTIDE SEQUENCE [LARGE SCALE GENOMIC DNA]</scope>
    <source>
        <strain evidence="1">Daus_M_001</strain>
        <tissue evidence="1">Leg muscle</tissue>
    </source>
</reference>
<evidence type="ECO:0000313" key="2">
    <source>
        <dbReference type="Proteomes" id="UP001159363"/>
    </source>
</evidence>
<evidence type="ECO:0000313" key="1">
    <source>
        <dbReference type="EMBL" id="KAJ8868325.1"/>
    </source>
</evidence>
<dbReference type="Proteomes" id="UP001159363">
    <property type="component" value="Chromosome 13"/>
</dbReference>
<keyword evidence="2" id="KW-1185">Reference proteome</keyword>
<proteinExistence type="predicted"/>
<gene>
    <name evidence="1" type="ORF">PR048_029841</name>
</gene>
<comment type="caution">
    <text evidence="1">The sequence shown here is derived from an EMBL/GenBank/DDBJ whole genome shotgun (WGS) entry which is preliminary data.</text>
</comment>
<organism evidence="1 2">
    <name type="scientific">Dryococelus australis</name>
    <dbReference type="NCBI Taxonomy" id="614101"/>
    <lineage>
        <taxon>Eukaryota</taxon>
        <taxon>Metazoa</taxon>
        <taxon>Ecdysozoa</taxon>
        <taxon>Arthropoda</taxon>
        <taxon>Hexapoda</taxon>
        <taxon>Insecta</taxon>
        <taxon>Pterygota</taxon>
        <taxon>Neoptera</taxon>
        <taxon>Polyneoptera</taxon>
        <taxon>Phasmatodea</taxon>
        <taxon>Verophasmatodea</taxon>
        <taxon>Anareolatae</taxon>
        <taxon>Phasmatidae</taxon>
        <taxon>Eurycanthinae</taxon>
        <taxon>Dryococelus</taxon>
    </lineage>
</organism>
<dbReference type="EMBL" id="JARBHB010000014">
    <property type="protein sequence ID" value="KAJ8868325.1"/>
    <property type="molecule type" value="Genomic_DNA"/>
</dbReference>
<sequence length="184" mass="21006">MDNVHWTLIDNEKCVSGHKNNEQNVNQLSKINIFFSHVTMSASKMLAGELSLVFHTVKHSVSYYSMDCGNKLTKEICRDSETADKLSCGHTKAEAIKVLFTCYRCVYNNRKMFPVARYFDPCEGIQNKRVNFIEQSDETASSIYKLLKQLVEQNGLDLRKASKYVETAVLSVMETFNAIRTVLD</sequence>
<name>A0ABQ9G795_9NEOP</name>
<protein>
    <submittedName>
        <fullName evidence="1">Uncharacterized protein</fullName>
    </submittedName>
</protein>